<evidence type="ECO:0000313" key="6">
    <source>
        <dbReference type="EMBL" id="EFJ24386.1"/>
    </source>
</evidence>
<evidence type="ECO:0000256" key="1">
    <source>
        <dbReference type="ARBA" id="ARBA00009431"/>
    </source>
</evidence>
<evidence type="ECO:0000256" key="5">
    <source>
        <dbReference type="RuleBase" id="RU361156"/>
    </source>
</evidence>
<sequence>MAAQSSLLAASTIAILAISLSLAADPSQLVTKLPGQPQVGFKHYAGNVPIKSGKALFYWFFEADTTSNSPSSLPLVLWLNGGPGCSSVGSGALGELGPFRPSQNGLKLNAYSWNKNANIIFLESPAGVGFSYSNSSDDSYTDDNTADQNLQFLIEWLKIFPEYSKNDFYVTGESYAGHYIPTLASKILSYNSQGGSINFKGIAIGNAWTDSKFELPGNVEFLHTHSIISDDIYSEAMENCFSPKGDAAKCSAANQGINRLTQFINPYNVYRDDCTIQVRNRRRDVDLHKNLLRRVYDTCEDWIASFLNSHDVQEALHVARRPVDWSMCSDTINFAYSRSDFDGSMLPVYKKLLTSGIRIWIYSGDWDSVVSTLSSRSWIDALNLTVHTPWYTWDYEDEVGGWTQVYEGLTFATIRGAGHMVPTDRPGPALAMFQSFLAGKPLPTF</sequence>
<dbReference type="InterPro" id="IPR033124">
    <property type="entry name" value="Ser_caboxypep_his_AS"/>
</dbReference>
<dbReference type="InterPro" id="IPR018202">
    <property type="entry name" value="Ser_caboxypep_ser_AS"/>
</dbReference>
<keyword evidence="5 6" id="KW-0121">Carboxypeptidase</keyword>
<gene>
    <name evidence="6" type="primary">SCPLa1-1</name>
    <name evidence="6" type="ORF">SELMODRAFT_415027</name>
</gene>
<proteinExistence type="inferred from homology"/>
<feature type="chain" id="PRO_5005127299" description="Carboxypeptidase" evidence="5">
    <location>
        <begin position="24"/>
        <end position="445"/>
    </location>
</feature>
<dbReference type="PRINTS" id="PR00724">
    <property type="entry name" value="CRBOXYPTASEC"/>
</dbReference>
<evidence type="ECO:0000313" key="7">
    <source>
        <dbReference type="Proteomes" id="UP000001514"/>
    </source>
</evidence>
<accession>D8RUD5</accession>
<dbReference type="FunFam" id="3.40.50.1820:FF:000211">
    <property type="entry name" value="Carboxypeptidase"/>
    <property type="match status" value="1"/>
</dbReference>
<protein>
    <recommendedName>
        <fullName evidence="5">Carboxypeptidase</fullName>
        <ecNumber evidence="5">3.4.16.-</ecNumber>
    </recommendedName>
</protein>
<dbReference type="Gene3D" id="3.40.50.1820">
    <property type="entry name" value="alpha/beta hydrolase"/>
    <property type="match status" value="1"/>
</dbReference>
<dbReference type="PROSITE" id="PS00131">
    <property type="entry name" value="CARBOXYPEPT_SER_SER"/>
    <property type="match status" value="1"/>
</dbReference>
<dbReference type="KEGG" id="smo:SELMODRAFT_415027"/>
<organism evidence="7">
    <name type="scientific">Selaginella moellendorffii</name>
    <name type="common">Spikemoss</name>
    <dbReference type="NCBI Taxonomy" id="88036"/>
    <lineage>
        <taxon>Eukaryota</taxon>
        <taxon>Viridiplantae</taxon>
        <taxon>Streptophyta</taxon>
        <taxon>Embryophyta</taxon>
        <taxon>Tracheophyta</taxon>
        <taxon>Lycopodiopsida</taxon>
        <taxon>Selaginellales</taxon>
        <taxon>Selaginellaceae</taxon>
        <taxon>Selaginella</taxon>
    </lineage>
</organism>
<dbReference type="InParanoid" id="D8RUD5"/>
<dbReference type="Gramene" id="EFJ24386">
    <property type="protein sequence ID" value="EFJ24386"/>
    <property type="gene ID" value="SELMODRAFT_415027"/>
</dbReference>
<keyword evidence="2 5" id="KW-0732">Signal</keyword>
<dbReference type="Proteomes" id="UP000001514">
    <property type="component" value="Unassembled WGS sequence"/>
</dbReference>
<dbReference type="GO" id="GO:0004185">
    <property type="term" value="F:serine-type carboxypeptidase activity"/>
    <property type="evidence" value="ECO:0000318"/>
    <property type="project" value="GO_Central"/>
</dbReference>
<comment type="similarity">
    <text evidence="1 5">Belongs to the peptidase S10 family.</text>
</comment>
<dbReference type="OMA" id="QGHIDGY"/>
<keyword evidence="3" id="KW-1015">Disulfide bond</keyword>
<dbReference type="EMBL" id="GL377590">
    <property type="protein sequence ID" value="EFJ24386.1"/>
    <property type="molecule type" value="Genomic_DNA"/>
</dbReference>
<dbReference type="SUPFAM" id="SSF53474">
    <property type="entry name" value="alpha/beta-Hydrolases"/>
    <property type="match status" value="1"/>
</dbReference>
<reference evidence="6 7" key="1">
    <citation type="journal article" date="2011" name="Science">
        <title>The Selaginella genome identifies genetic changes associated with the evolution of vascular plants.</title>
        <authorList>
            <person name="Banks J.A."/>
            <person name="Nishiyama T."/>
            <person name="Hasebe M."/>
            <person name="Bowman J.L."/>
            <person name="Gribskov M."/>
            <person name="dePamphilis C."/>
            <person name="Albert V.A."/>
            <person name="Aono N."/>
            <person name="Aoyama T."/>
            <person name="Ambrose B.A."/>
            <person name="Ashton N.W."/>
            <person name="Axtell M.J."/>
            <person name="Barker E."/>
            <person name="Barker M.S."/>
            <person name="Bennetzen J.L."/>
            <person name="Bonawitz N.D."/>
            <person name="Chapple C."/>
            <person name="Cheng C."/>
            <person name="Correa L.G."/>
            <person name="Dacre M."/>
            <person name="DeBarry J."/>
            <person name="Dreyer I."/>
            <person name="Elias M."/>
            <person name="Engstrom E.M."/>
            <person name="Estelle M."/>
            <person name="Feng L."/>
            <person name="Finet C."/>
            <person name="Floyd S.K."/>
            <person name="Frommer W.B."/>
            <person name="Fujita T."/>
            <person name="Gramzow L."/>
            <person name="Gutensohn M."/>
            <person name="Harholt J."/>
            <person name="Hattori M."/>
            <person name="Heyl A."/>
            <person name="Hirai T."/>
            <person name="Hiwatashi Y."/>
            <person name="Ishikawa M."/>
            <person name="Iwata M."/>
            <person name="Karol K.G."/>
            <person name="Koehler B."/>
            <person name="Kolukisaoglu U."/>
            <person name="Kubo M."/>
            <person name="Kurata T."/>
            <person name="Lalonde S."/>
            <person name="Li K."/>
            <person name="Li Y."/>
            <person name="Litt A."/>
            <person name="Lyons E."/>
            <person name="Manning G."/>
            <person name="Maruyama T."/>
            <person name="Michael T.P."/>
            <person name="Mikami K."/>
            <person name="Miyazaki S."/>
            <person name="Morinaga S."/>
            <person name="Murata T."/>
            <person name="Mueller-Roeber B."/>
            <person name="Nelson D.R."/>
            <person name="Obara M."/>
            <person name="Oguri Y."/>
            <person name="Olmstead R.G."/>
            <person name="Onodera N."/>
            <person name="Petersen B.L."/>
            <person name="Pils B."/>
            <person name="Prigge M."/>
            <person name="Rensing S.A."/>
            <person name="Riano-Pachon D.M."/>
            <person name="Roberts A.W."/>
            <person name="Sato Y."/>
            <person name="Scheller H.V."/>
            <person name="Schulz B."/>
            <person name="Schulz C."/>
            <person name="Shakirov E.V."/>
            <person name="Shibagaki N."/>
            <person name="Shinohara N."/>
            <person name="Shippen D.E."/>
            <person name="Soerensen I."/>
            <person name="Sotooka R."/>
            <person name="Sugimoto N."/>
            <person name="Sugita M."/>
            <person name="Sumikawa N."/>
            <person name="Tanurdzic M."/>
            <person name="Theissen G."/>
            <person name="Ulvskov P."/>
            <person name="Wakazuki S."/>
            <person name="Weng J.K."/>
            <person name="Willats W.W."/>
            <person name="Wipf D."/>
            <person name="Wolf P.G."/>
            <person name="Yang L."/>
            <person name="Zimmer A.D."/>
            <person name="Zhu Q."/>
            <person name="Mitros T."/>
            <person name="Hellsten U."/>
            <person name="Loque D."/>
            <person name="Otillar R."/>
            <person name="Salamov A."/>
            <person name="Schmutz J."/>
            <person name="Shapiro H."/>
            <person name="Lindquist E."/>
            <person name="Lucas S."/>
            <person name="Rokhsar D."/>
            <person name="Grigoriev I.V."/>
        </authorList>
    </citation>
    <scope>NUCLEOTIDE SEQUENCE [LARGE SCALE GENOMIC DNA]</scope>
</reference>
<feature type="signal peptide" evidence="5">
    <location>
        <begin position="1"/>
        <end position="23"/>
    </location>
</feature>
<dbReference type="EC" id="3.4.16.-" evidence="5"/>
<dbReference type="PANTHER" id="PTHR11802:SF489">
    <property type="entry name" value="CARBOXYPEPTIDASE"/>
    <property type="match status" value="1"/>
</dbReference>
<dbReference type="Pfam" id="PF00450">
    <property type="entry name" value="Peptidase_S10"/>
    <property type="match status" value="1"/>
</dbReference>
<dbReference type="MEROPS" id="S10.005"/>
<dbReference type="GO" id="GO:0006508">
    <property type="term" value="P:proteolysis"/>
    <property type="evidence" value="ECO:0007669"/>
    <property type="project" value="UniProtKB-KW"/>
</dbReference>
<dbReference type="InterPro" id="IPR029058">
    <property type="entry name" value="AB_hydrolase_fold"/>
</dbReference>
<keyword evidence="7" id="KW-1185">Reference proteome</keyword>
<dbReference type="HOGENOM" id="CLU_008523_13_0_1"/>
<dbReference type="InterPro" id="IPR001563">
    <property type="entry name" value="Peptidase_S10"/>
</dbReference>
<evidence type="ECO:0000256" key="4">
    <source>
        <dbReference type="ARBA" id="ARBA00023180"/>
    </source>
</evidence>
<keyword evidence="4" id="KW-0325">Glycoprotein</keyword>
<keyword evidence="5" id="KW-0645">Protease</keyword>
<dbReference type="eggNOG" id="KOG1282">
    <property type="taxonomic scope" value="Eukaryota"/>
</dbReference>
<dbReference type="PANTHER" id="PTHR11802">
    <property type="entry name" value="SERINE PROTEASE FAMILY S10 SERINE CARBOXYPEPTIDASE"/>
    <property type="match status" value="1"/>
</dbReference>
<evidence type="ECO:0000256" key="3">
    <source>
        <dbReference type="ARBA" id="ARBA00023157"/>
    </source>
</evidence>
<dbReference type="AlphaFoldDB" id="D8RUD5"/>
<dbReference type="PROSITE" id="PS00560">
    <property type="entry name" value="CARBOXYPEPT_SER_HIS"/>
    <property type="match status" value="1"/>
</dbReference>
<dbReference type="FunFam" id="3.40.50.11320:FF:000002">
    <property type="entry name" value="Carboxypeptidase"/>
    <property type="match status" value="1"/>
</dbReference>
<name>D8RUD5_SELML</name>
<keyword evidence="5" id="KW-0378">Hydrolase</keyword>
<evidence type="ECO:0000256" key="2">
    <source>
        <dbReference type="ARBA" id="ARBA00022729"/>
    </source>
</evidence>